<dbReference type="EMBL" id="JASCZI010151557">
    <property type="protein sequence ID" value="MED6173483.1"/>
    <property type="molecule type" value="Genomic_DNA"/>
</dbReference>
<evidence type="ECO:0000313" key="2">
    <source>
        <dbReference type="EMBL" id="MED6173483.1"/>
    </source>
</evidence>
<keyword evidence="3" id="KW-1185">Reference proteome</keyword>
<accession>A0ABU6VMU5</accession>
<feature type="compositionally biased region" description="Basic and acidic residues" evidence="1">
    <location>
        <begin position="1"/>
        <end position="18"/>
    </location>
</feature>
<organism evidence="2 3">
    <name type="scientific">Stylosanthes scabra</name>
    <dbReference type="NCBI Taxonomy" id="79078"/>
    <lineage>
        <taxon>Eukaryota</taxon>
        <taxon>Viridiplantae</taxon>
        <taxon>Streptophyta</taxon>
        <taxon>Embryophyta</taxon>
        <taxon>Tracheophyta</taxon>
        <taxon>Spermatophyta</taxon>
        <taxon>Magnoliopsida</taxon>
        <taxon>eudicotyledons</taxon>
        <taxon>Gunneridae</taxon>
        <taxon>Pentapetalae</taxon>
        <taxon>rosids</taxon>
        <taxon>fabids</taxon>
        <taxon>Fabales</taxon>
        <taxon>Fabaceae</taxon>
        <taxon>Papilionoideae</taxon>
        <taxon>50 kb inversion clade</taxon>
        <taxon>dalbergioids sensu lato</taxon>
        <taxon>Dalbergieae</taxon>
        <taxon>Pterocarpus clade</taxon>
        <taxon>Stylosanthes</taxon>
    </lineage>
</organism>
<dbReference type="Proteomes" id="UP001341840">
    <property type="component" value="Unassembled WGS sequence"/>
</dbReference>
<sequence>MEMVTRYHTDETRREAKQESSNTKRNRKKAAKKKLAGEGEKSVRLRKGEIVKMKTKEAFMIRHHDETTFGASLTAHEARNVGNVGLPEFGATVPDIGPGRPKSPNDTHIEPFIR</sequence>
<name>A0ABU6VMU5_9FABA</name>
<feature type="compositionally biased region" description="Basic residues" evidence="1">
    <location>
        <begin position="24"/>
        <end position="34"/>
    </location>
</feature>
<evidence type="ECO:0000256" key="1">
    <source>
        <dbReference type="SAM" id="MobiDB-lite"/>
    </source>
</evidence>
<feature type="compositionally biased region" description="Basic and acidic residues" evidence="1">
    <location>
        <begin position="103"/>
        <end position="114"/>
    </location>
</feature>
<reference evidence="2 3" key="1">
    <citation type="journal article" date="2023" name="Plants (Basel)">
        <title>Bridging the Gap: Combining Genomics and Transcriptomics Approaches to Understand Stylosanthes scabra, an Orphan Legume from the Brazilian Caatinga.</title>
        <authorList>
            <person name="Ferreira-Neto J.R.C."/>
            <person name="da Silva M.D."/>
            <person name="Binneck E."/>
            <person name="de Melo N.F."/>
            <person name="da Silva R.H."/>
            <person name="de Melo A.L.T.M."/>
            <person name="Pandolfi V."/>
            <person name="Bustamante F.O."/>
            <person name="Brasileiro-Vidal A.C."/>
            <person name="Benko-Iseppon A.M."/>
        </authorList>
    </citation>
    <scope>NUCLEOTIDE SEQUENCE [LARGE SCALE GENOMIC DNA]</scope>
    <source>
        <tissue evidence="2">Leaves</tissue>
    </source>
</reference>
<comment type="caution">
    <text evidence="2">The sequence shown here is derived from an EMBL/GenBank/DDBJ whole genome shotgun (WGS) entry which is preliminary data.</text>
</comment>
<evidence type="ECO:0000313" key="3">
    <source>
        <dbReference type="Proteomes" id="UP001341840"/>
    </source>
</evidence>
<feature type="region of interest" description="Disordered" evidence="1">
    <location>
        <begin position="90"/>
        <end position="114"/>
    </location>
</feature>
<feature type="region of interest" description="Disordered" evidence="1">
    <location>
        <begin position="1"/>
        <end position="41"/>
    </location>
</feature>
<proteinExistence type="predicted"/>
<protein>
    <submittedName>
        <fullName evidence="2">Uncharacterized protein</fullName>
    </submittedName>
</protein>
<gene>
    <name evidence="2" type="ORF">PIB30_059930</name>
</gene>